<reference evidence="2" key="1">
    <citation type="submission" date="2022-05" db="EMBL/GenBank/DDBJ databases">
        <title>The Musa troglodytarum L. genome provides insights into the mechanism of non-climacteric behaviour and enrichment of carotenoids.</title>
        <authorList>
            <person name="Wang J."/>
        </authorList>
    </citation>
    <scope>NUCLEOTIDE SEQUENCE</scope>
    <source>
        <tissue evidence="2">Leaf</tissue>
    </source>
</reference>
<dbReference type="SUPFAM" id="SSF56672">
    <property type="entry name" value="DNA/RNA polymerases"/>
    <property type="match status" value="1"/>
</dbReference>
<dbReference type="Proteomes" id="UP001055439">
    <property type="component" value="Chromosome 9"/>
</dbReference>
<keyword evidence="1" id="KW-0472">Membrane</keyword>
<evidence type="ECO:0000256" key="1">
    <source>
        <dbReference type="SAM" id="Phobius"/>
    </source>
</evidence>
<dbReference type="PANTHER" id="PTHR35046:SF9">
    <property type="entry name" value="RNA-DIRECTED DNA POLYMERASE"/>
    <property type="match status" value="1"/>
</dbReference>
<feature type="transmembrane region" description="Helical" evidence="1">
    <location>
        <begin position="68"/>
        <end position="86"/>
    </location>
</feature>
<sequence>MRWGELFLLFLFDLLRIGVMIMVIFSIFTPLDPSCSRSSYRFLVFIRFFFSSKWNQKQEKHDHILDTVVIFIVLFLGMEKLVLVIYEKLQASSMENEDIFPEEVPNGLPPIRGIEHQIDFIPNRPAYRCNPEETKEIQKQVSELMEKGAINKIMVKYRHPIPRLDDMLDELHGDGGYDSRTNPFQEKGNDIN</sequence>
<dbReference type="PANTHER" id="PTHR35046">
    <property type="entry name" value="ZINC KNUCKLE (CCHC-TYPE) FAMILY PROTEIN"/>
    <property type="match status" value="1"/>
</dbReference>
<protein>
    <submittedName>
        <fullName evidence="2">Retrotransposon protein</fullName>
    </submittedName>
</protein>
<dbReference type="Gene3D" id="3.10.10.10">
    <property type="entry name" value="HIV Type 1 Reverse Transcriptase, subunit A, domain 1"/>
    <property type="match status" value="1"/>
</dbReference>
<proteinExistence type="predicted"/>
<keyword evidence="1" id="KW-0812">Transmembrane</keyword>
<dbReference type="OrthoDB" id="679712at2759"/>
<evidence type="ECO:0000313" key="3">
    <source>
        <dbReference type="Proteomes" id="UP001055439"/>
    </source>
</evidence>
<gene>
    <name evidence="2" type="ORF">MUK42_35547</name>
</gene>
<accession>A0A9E7LAN3</accession>
<dbReference type="InterPro" id="IPR043502">
    <property type="entry name" value="DNA/RNA_pol_sf"/>
</dbReference>
<evidence type="ECO:0000313" key="2">
    <source>
        <dbReference type="EMBL" id="URE46521.1"/>
    </source>
</evidence>
<keyword evidence="3" id="KW-1185">Reference proteome</keyword>
<name>A0A9E7LAN3_9LILI</name>
<feature type="transmembrane region" description="Helical" evidence="1">
    <location>
        <begin position="6"/>
        <end position="28"/>
    </location>
</feature>
<organism evidence="2 3">
    <name type="scientific">Musa troglodytarum</name>
    <name type="common">fe'i banana</name>
    <dbReference type="NCBI Taxonomy" id="320322"/>
    <lineage>
        <taxon>Eukaryota</taxon>
        <taxon>Viridiplantae</taxon>
        <taxon>Streptophyta</taxon>
        <taxon>Embryophyta</taxon>
        <taxon>Tracheophyta</taxon>
        <taxon>Spermatophyta</taxon>
        <taxon>Magnoliopsida</taxon>
        <taxon>Liliopsida</taxon>
        <taxon>Zingiberales</taxon>
        <taxon>Musaceae</taxon>
        <taxon>Musa</taxon>
    </lineage>
</organism>
<keyword evidence="1" id="KW-1133">Transmembrane helix</keyword>
<dbReference type="EMBL" id="CP097511">
    <property type="protein sequence ID" value="URE46521.1"/>
    <property type="molecule type" value="Genomic_DNA"/>
</dbReference>
<dbReference type="AlphaFoldDB" id="A0A9E7LAN3"/>